<sequence>MFSSSRLPFYIGGMKKLLFILSVAFASLPGMAQVTWSPSPQHQQGLPSSVKIFTTSDSLDGKPFKAYYLEADLKDPKLEVLTRVGNGKRYTPKQYYEQESGNVLAVVNTTFFSFADNRNLNLVISDGKVLAPQATVKRKNPKGTDTLTYYPTTGAIGFFRNRTADIAWAYNMGKKKKTMQLAAPYTIEVNGKPAPEPTKRTAKGLKRWKPQTAVGGGPVLVQNGKVHITAEEEMRGGAGFRGPNPRTVIGYTPDQKLIILMVEGRNKGIAEGASLDQLANLMVGLGCQEALNLDGGGSSALYVKGKDTIKPSDKEGHRPVPAVLVLKYKE</sequence>
<evidence type="ECO:0000313" key="4">
    <source>
        <dbReference type="Proteomes" id="UP000271010"/>
    </source>
</evidence>
<dbReference type="Pfam" id="PF09992">
    <property type="entry name" value="NAGPA"/>
    <property type="match status" value="1"/>
</dbReference>
<accession>A0A3M9MYP8</accession>
<protein>
    <submittedName>
        <fullName evidence="3">Phosphodiester glycosidase family protein</fullName>
    </submittedName>
</protein>
<organism evidence="3 4">
    <name type="scientific">Rufibacter immobilis</name>
    <dbReference type="NCBI Taxonomy" id="1348778"/>
    <lineage>
        <taxon>Bacteria</taxon>
        <taxon>Pseudomonadati</taxon>
        <taxon>Bacteroidota</taxon>
        <taxon>Cytophagia</taxon>
        <taxon>Cytophagales</taxon>
        <taxon>Hymenobacteraceae</taxon>
        <taxon>Rufibacter</taxon>
    </lineage>
</organism>
<keyword evidence="1" id="KW-0732">Signal</keyword>
<reference evidence="3 4" key="1">
    <citation type="submission" date="2018-11" db="EMBL/GenBank/DDBJ databases">
        <title>Rufibacter latericius sp. nov., isolated from water in Baiyang Lake.</title>
        <authorList>
            <person name="Yang Y."/>
        </authorList>
    </citation>
    <scope>NUCLEOTIDE SEQUENCE [LARGE SCALE GENOMIC DNA]</scope>
    <source>
        <strain evidence="3 4">MCC P1</strain>
    </source>
</reference>
<dbReference type="Proteomes" id="UP000271010">
    <property type="component" value="Unassembled WGS sequence"/>
</dbReference>
<comment type="caution">
    <text evidence="3">The sequence shown here is derived from an EMBL/GenBank/DDBJ whole genome shotgun (WGS) entry which is preliminary data.</text>
</comment>
<proteinExistence type="predicted"/>
<evidence type="ECO:0000259" key="2">
    <source>
        <dbReference type="Pfam" id="PF09992"/>
    </source>
</evidence>
<feature type="domain" description="Phosphodiester glycosidase" evidence="2">
    <location>
        <begin position="102"/>
        <end position="326"/>
    </location>
</feature>
<gene>
    <name evidence="3" type="ORF">EFA69_12535</name>
</gene>
<dbReference type="EMBL" id="RJJE01000009">
    <property type="protein sequence ID" value="RNI30305.1"/>
    <property type="molecule type" value="Genomic_DNA"/>
</dbReference>
<keyword evidence="4" id="KW-1185">Reference proteome</keyword>
<keyword evidence="3" id="KW-0326">Glycosidase</keyword>
<keyword evidence="3" id="KW-0378">Hydrolase</keyword>
<dbReference type="PANTHER" id="PTHR40446">
    <property type="entry name" value="N-ACETYLGLUCOSAMINE-1-PHOSPHODIESTER ALPHA-N-ACETYLGLUCOSAMINIDASE"/>
    <property type="match status" value="1"/>
</dbReference>
<feature type="chain" id="PRO_5018240986" evidence="1">
    <location>
        <begin position="33"/>
        <end position="330"/>
    </location>
</feature>
<name>A0A3M9MYP8_9BACT</name>
<feature type="signal peptide" evidence="1">
    <location>
        <begin position="1"/>
        <end position="32"/>
    </location>
</feature>
<dbReference type="AlphaFoldDB" id="A0A3M9MYP8"/>
<dbReference type="GO" id="GO:0016798">
    <property type="term" value="F:hydrolase activity, acting on glycosyl bonds"/>
    <property type="evidence" value="ECO:0007669"/>
    <property type="project" value="UniProtKB-KW"/>
</dbReference>
<dbReference type="InterPro" id="IPR018711">
    <property type="entry name" value="NAGPA"/>
</dbReference>
<dbReference type="PANTHER" id="PTHR40446:SF2">
    <property type="entry name" value="N-ACETYLGLUCOSAMINE-1-PHOSPHODIESTER ALPHA-N-ACETYLGLUCOSAMINIDASE"/>
    <property type="match status" value="1"/>
</dbReference>
<evidence type="ECO:0000313" key="3">
    <source>
        <dbReference type="EMBL" id="RNI30305.1"/>
    </source>
</evidence>
<evidence type="ECO:0000256" key="1">
    <source>
        <dbReference type="SAM" id="SignalP"/>
    </source>
</evidence>